<sequence length="224" mass="24967">MGDATYQDNILEKLIDEFSIGPVVDLSHQKLSDYDMPIVVHKAIIKQQCKELWLQANQISPTGAAIIADALPKSSTLETLYLRDNRLSDKGVCFLAMALSAPNSMVKDLGLGGNNITDAGVQYLAEMLKKNTSLTTLYLRHNQISDQGVEILADALAYHNTTLKELYLSSNPMISDQSVDFLANMLMCNRSLRRLWIQSLDLSEDSKARLRKLNEEKGSFDLSL</sequence>
<evidence type="ECO:0000313" key="2">
    <source>
        <dbReference type="EMBL" id="CAF3219116.1"/>
    </source>
</evidence>
<evidence type="ECO:0000313" key="11">
    <source>
        <dbReference type="EMBL" id="CAF4817180.1"/>
    </source>
</evidence>
<dbReference type="SMART" id="SM00368">
    <property type="entry name" value="LRR_RI"/>
    <property type="match status" value="5"/>
</dbReference>
<dbReference type="AlphaFoldDB" id="A0A820ZVQ1"/>
<keyword evidence="13" id="KW-1185">Reference proteome</keyword>
<dbReference type="InterPro" id="IPR052201">
    <property type="entry name" value="LRR-containing_regulator"/>
</dbReference>
<dbReference type="Proteomes" id="UP000663865">
    <property type="component" value="Unassembled WGS sequence"/>
</dbReference>
<proteinExistence type="predicted"/>
<dbReference type="OrthoDB" id="120976at2759"/>
<dbReference type="EMBL" id="CAJNYU010003696">
    <property type="protein sequence ID" value="CAF3693477.1"/>
    <property type="molecule type" value="Genomic_DNA"/>
</dbReference>
<dbReference type="Proteomes" id="UP000663872">
    <property type="component" value="Unassembled WGS sequence"/>
</dbReference>
<evidence type="ECO:0000313" key="3">
    <source>
        <dbReference type="EMBL" id="CAF3310992.1"/>
    </source>
</evidence>
<dbReference type="Proteomes" id="UP000663825">
    <property type="component" value="Unassembled WGS sequence"/>
</dbReference>
<dbReference type="EMBL" id="CAJOBO010007247">
    <property type="protein sequence ID" value="CAF4571623.1"/>
    <property type="molecule type" value="Genomic_DNA"/>
</dbReference>
<evidence type="ECO:0000313" key="5">
    <source>
        <dbReference type="EMBL" id="CAF3693477.1"/>
    </source>
</evidence>
<comment type="caution">
    <text evidence="8">The sequence shown here is derived from an EMBL/GenBank/DDBJ whole genome shotgun (WGS) entry which is preliminary data.</text>
</comment>
<dbReference type="EMBL" id="CAJOBS010002472">
    <property type="protein sequence ID" value="CAF4817180.1"/>
    <property type="molecule type" value="Genomic_DNA"/>
</dbReference>
<dbReference type="EMBL" id="CAJOBP010027149">
    <property type="protein sequence ID" value="CAF4619626.1"/>
    <property type="molecule type" value="Genomic_DNA"/>
</dbReference>
<dbReference type="EMBL" id="CAJNYD010001020">
    <property type="protein sequence ID" value="CAF3310992.1"/>
    <property type="molecule type" value="Genomic_DNA"/>
</dbReference>
<dbReference type="SUPFAM" id="SSF52047">
    <property type="entry name" value="RNI-like"/>
    <property type="match status" value="1"/>
</dbReference>
<dbReference type="Pfam" id="PF13516">
    <property type="entry name" value="LRR_6"/>
    <property type="match status" value="4"/>
</dbReference>
<dbReference type="Proteomes" id="UP000663833">
    <property type="component" value="Unassembled WGS sequence"/>
</dbReference>
<organism evidence="8 12">
    <name type="scientific">Rotaria socialis</name>
    <dbReference type="NCBI Taxonomy" id="392032"/>
    <lineage>
        <taxon>Eukaryota</taxon>
        <taxon>Metazoa</taxon>
        <taxon>Spiralia</taxon>
        <taxon>Gnathifera</taxon>
        <taxon>Rotifera</taxon>
        <taxon>Eurotatoria</taxon>
        <taxon>Bdelloidea</taxon>
        <taxon>Philodinida</taxon>
        <taxon>Philodinidae</taxon>
        <taxon>Rotaria</taxon>
    </lineage>
</organism>
<accession>A0A820ZVQ1</accession>
<dbReference type="EMBL" id="CAJOBQ010001775">
    <property type="protein sequence ID" value="CAF4514676.1"/>
    <property type="molecule type" value="Genomic_DNA"/>
</dbReference>
<dbReference type="Proteomes" id="UP000663838">
    <property type="component" value="Unassembled WGS sequence"/>
</dbReference>
<dbReference type="EMBL" id="CAJNXB010002127">
    <property type="protein sequence ID" value="CAF3219116.1"/>
    <property type="molecule type" value="Genomic_DNA"/>
</dbReference>
<dbReference type="InterPro" id="IPR001611">
    <property type="entry name" value="Leu-rich_rpt"/>
</dbReference>
<evidence type="ECO:0000313" key="13">
    <source>
        <dbReference type="Proteomes" id="UP000663873"/>
    </source>
</evidence>
<evidence type="ECO:0000313" key="4">
    <source>
        <dbReference type="EMBL" id="CAF3451006.1"/>
    </source>
</evidence>
<evidence type="ECO:0000256" key="1">
    <source>
        <dbReference type="ARBA" id="ARBA00022737"/>
    </source>
</evidence>
<dbReference type="EMBL" id="CAJOBR010004433">
    <property type="protein sequence ID" value="CAF4781396.1"/>
    <property type="molecule type" value="Genomic_DNA"/>
</dbReference>
<dbReference type="Proteomes" id="UP000663869">
    <property type="component" value="Unassembled WGS sequence"/>
</dbReference>
<dbReference type="Proteomes" id="UP000663862">
    <property type="component" value="Unassembled WGS sequence"/>
</dbReference>
<evidence type="ECO:0000313" key="8">
    <source>
        <dbReference type="EMBL" id="CAF4571623.1"/>
    </source>
</evidence>
<dbReference type="Proteomes" id="UP000663848">
    <property type="component" value="Unassembled WGS sequence"/>
</dbReference>
<dbReference type="Gene3D" id="3.80.10.10">
    <property type="entry name" value="Ribonuclease Inhibitor"/>
    <property type="match status" value="2"/>
</dbReference>
<gene>
    <name evidence="5" type="ORF">FME351_LOCUS27216</name>
    <name evidence="6" type="ORF">GRG538_LOCUS31583</name>
    <name evidence="8" type="ORF">HFQ381_LOCUS32040</name>
    <name evidence="4" type="ORF">KIK155_LOCUS12383</name>
    <name evidence="3" type="ORF">LUA448_LOCUS8981</name>
    <name evidence="10" type="ORF">QYT958_LOCUS22737</name>
    <name evidence="2" type="ORF">TIS948_LOCUS13535</name>
    <name evidence="11" type="ORF">TOA249_LOCUS24357</name>
    <name evidence="7" type="ORF">TSG867_LOCUS22122</name>
    <name evidence="9" type="ORF">UJA718_LOCUS31950</name>
</gene>
<dbReference type="EMBL" id="CAJNYV010002026">
    <property type="protein sequence ID" value="CAF3451006.1"/>
    <property type="molecule type" value="Genomic_DNA"/>
</dbReference>
<dbReference type="Proteomes" id="UP000663851">
    <property type="component" value="Unassembled WGS sequence"/>
</dbReference>
<evidence type="ECO:0000313" key="9">
    <source>
        <dbReference type="EMBL" id="CAF4619626.1"/>
    </source>
</evidence>
<dbReference type="PANTHER" id="PTHR24111:SF0">
    <property type="entry name" value="LEUCINE-RICH REPEAT-CONTAINING PROTEIN"/>
    <property type="match status" value="1"/>
</dbReference>
<dbReference type="InterPro" id="IPR032675">
    <property type="entry name" value="LRR_dom_sf"/>
</dbReference>
<name>A0A820ZVQ1_9BILA</name>
<dbReference type="PANTHER" id="PTHR24111">
    <property type="entry name" value="LEUCINE-RICH REPEAT-CONTAINING PROTEIN 34"/>
    <property type="match status" value="1"/>
</dbReference>
<evidence type="ECO:0000313" key="12">
    <source>
        <dbReference type="Proteomes" id="UP000663851"/>
    </source>
</evidence>
<evidence type="ECO:0000313" key="6">
    <source>
        <dbReference type="EMBL" id="CAF3754544.1"/>
    </source>
</evidence>
<evidence type="ECO:0000313" key="10">
    <source>
        <dbReference type="EMBL" id="CAF4781396.1"/>
    </source>
</evidence>
<reference evidence="8" key="1">
    <citation type="submission" date="2021-02" db="EMBL/GenBank/DDBJ databases">
        <authorList>
            <person name="Nowell W R."/>
        </authorList>
    </citation>
    <scope>NUCLEOTIDE SEQUENCE</scope>
</reference>
<dbReference type="EMBL" id="CAJNYT010005549">
    <property type="protein sequence ID" value="CAF3754544.1"/>
    <property type="molecule type" value="Genomic_DNA"/>
</dbReference>
<dbReference type="Proteomes" id="UP000663873">
    <property type="component" value="Unassembled WGS sequence"/>
</dbReference>
<keyword evidence="1" id="KW-0677">Repeat</keyword>
<evidence type="ECO:0000313" key="7">
    <source>
        <dbReference type="EMBL" id="CAF4514676.1"/>
    </source>
</evidence>
<protein>
    <submittedName>
        <fullName evidence="8">Uncharacterized protein</fullName>
    </submittedName>
</protein>